<reference evidence="2" key="1">
    <citation type="submission" date="2021-02" db="EMBL/GenBank/DDBJ databases">
        <authorList>
            <person name="Nowell W R."/>
        </authorList>
    </citation>
    <scope>NUCLEOTIDE SEQUENCE</scope>
</reference>
<dbReference type="OrthoDB" id="10266568at2759"/>
<dbReference type="EMBL" id="CAJOBC010006996">
    <property type="protein sequence ID" value="CAF3917982.1"/>
    <property type="molecule type" value="Genomic_DNA"/>
</dbReference>
<gene>
    <name evidence="2" type="ORF">GPM918_LOCUS21359</name>
    <name evidence="3" type="ORF">SRO942_LOCUS21356</name>
</gene>
<dbReference type="Pfam" id="PF03357">
    <property type="entry name" value="Snf7"/>
    <property type="match status" value="1"/>
</dbReference>
<dbReference type="InterPro" id="IPR005024">
    <property type="entry name" value="Snf7_fam"/>
</dbReference>
<dbReference type="Proteomes" id="UP000663829">
    <property type="component" value="Unassembled WGS sequence"/>
</dbReference>
<dbReference type="GO" id="GO:0007034">
    <property type="term" value="P:vacuolar transport"/>
    <property type="evidence" value="ECO:0007669"/>
    <property type="project" value="InterPro"/>
</dbReference>
<proteinExistence type="inferred from homology"/>
<accession>A0A814SZB4</accession>
<comment type="similarity">
    <text evidence="1">Belongs to the SNF7 family.</text>
</comment>
<evidence type="ECO:0000313" key="3">
    <source>
        <dbReference type="EMBL" id="CAF3917982.1"/>
    </source>
</evidence>
<comment type="caution">
    <text evidence="2">The sequence shown here is derived from an EMBL/GenBank/DDBJ whole genome shotgun (WGS) entry which is preliminary data.</text>
</comment>
<dbReference type="EMBL" id="CAJNOQ010006997">
    <property type="protein sequence ID" value="CAF1154533.1"/>
    <property type="molecule type" value="Genomic_DNA"/>
</dbReference>
<dbReference type="Gene3D" id="2.60.40.150">
    <property type="entry name" value="C2 domain"/>
    <property type="match status" value="1"/>
</dbReference>
<dbReference type="PANTHER" id="PTHR10476">
    <property type="entry name" value="CHARGED MULTIVESICULAR BODY PROTEIN"/>
    <property type="match status" value="1"/>
</dbReference>
<name>A0A814SZB4_9BILA</name>
<evidence type="ECO:0000256" key="1">
    <source>
        <dbReference type="ARBA" id="ARBA00006190"/>
    </source>
</evidence>
<sequence>MSDNLAFQFKMQTKQLEREGIKHDKAERTEKGKIKTELAKGNMEAAKIHAENAIRHHSESLNCKRLAARVDSIQSRVQAASANQKLAMGLKKTVATMARVTKNMDLKTTAETMEALEREFEDLDVKTKVMDDSMQSTTTTLTPADKVASLLQEIADEAGLELNMNIPTTSQLGTSTAFTEQDELTKRLAALRQTSSWYFIIVGDKEPLIICTSANNGMLLPHKYESILVDEYAIQKLQAHKYLELGRKHSYGTSDSDGKYSSSNDSSMDGRMFRFDSRRSSVSLSNLYSPPYAQIQLRYYYDLEKNVFNVHISNCDHFPYHPAFGEQGDYFIKIQLLTNKLLKKFKDAYKKHCLSLQWSTKHSQQQEQVTKHLSRIANGVIICNEHLQFNFESTKTNSTTMANTVVASSMRILLYCCDRYGIQDLMFEQWIHLQNLNVKSFCKPNEQVQQIEFKQFPKISYGEIYLALSYLPTAERLTITLLKLRWFCKVEQNSRADVTLTCTFFHHGRRFYQEKFESVEISDDVKEKEREINDIITSSIPKDDIKNVNLYIDFSVSALSKESISCASIVLGEKTRFESDWSRMIDQPRQLHNAWYPLYG</sequence>
<evidence type="ECO:0000313" key="2">
    <source>
        <dbReference type="EMBL" id="CAF1154533.1"/>
    </source>
</evidence>
<evidence type="ECO:0000313" key="4">
    <source>
        <dbReference type="Proteomes" id="UP000663829"/>
    </source>
</evidence>
<dbReference type="Proteomes" id="UP000681722">
    <property type="component" value="Unassembled WGS sequence"/>
</dbReference>
<keyword evidence="4" id="KW-1185">Reference proteome</keyword>
<dbReference type="AlphaFoldDB" id="A0A814SZB4"/>
<organism evidence="2 4">
    <name type="scientific">Didymodactylos carnosus</name>
    <dbReference type="NCBI Taxonomy" id="1234261"/>
    <lineage>
        <taxon>Eukaryota</taxon>
        <taxon>Metazoa</taxon>
        <taxon>Spiralia</taxon>
        <taxon>Gnathifera</taxon>
        <taxon>Rotifera</taxon>
        <taxon>Eurotatoria</taxon>
        <taxon>Bdelloidea</taxon>
        <taxon>Philodinida</taxon>
        <taxon>Philodinidae</taxon>
        <taxon>Didymodactylos</taxon>
    </lineage>
</organism>
<dbReference type="InterPro" id="IPR035892">
    <property type="entry name" value="C2_domain_sf"/>
</dbReference>
<dbReference type="Gene3D" id="6.10.140.1230">
    <property type="match status" value="1"/>
</dbReference>
<protein>
    <submittedName>
        <fullName evidence="2">Uncharacterized protein</fullName>
    </submittedName>
</protein>